<name>A0A9W7B5P6_9STRA</name>
<protein>
    <submittedName>
        <fullName evidence="1">Uncharacterized protein</fullName>
    </submittedName>
</protein>
<evidence type="ECO:0000313" key="2">
    <source>
        <dbReference type="Proteomes" id="UP001162640"/>
    </source>
</evidence>
<dbReference type="AlphaFoldDB" id="A0A9W7B5P6"/>
<dbReference type="InterPro" id="IPR052941">
    <property type="entry name" value="StomDev_PlantInt_Reg"/>
</dbReference>
<evidence type="ECO:0000313" key="1">
    <source>
        <dbReference type="EMBL" id="GMH80080.1"/>
    </source>
</evidence>
<dbReference type="InterPro" id="IPR032675">
    <property type="entry name" value="LRR_dom_sf"/>
</dbReference>
<organism evidence="1 2">
    <name type="scientific">Triparma laevis f. inornata</name>
    <dbReference type="NCBI Taxonomy" id="1714386"/>
    <lineage>
        <taxon>Eukaryota</taxon>
        <taxon>Sar</taxon>
        <taxon>Stramenopiles</taxon>
        <taxon>Ochrophyta</taxon>
        <taxon>Bolidophyceae</taxon>
        <taxon>Parmales</taxon>
        <taxon>Triparmaceae</taxon>
        <taxon>Triparma</taxon>
    </lineage>
</organism>
<dbReference type="Proteomes" id="UP001162640">
    <property type="component" value="Unassembled WGS sequence"/>
</dbReference>
<sequence>MLILVRGQIGGVIPSSFGKLKNATFLELGNNEFEGAIPASVENMTKLQHFLGYRNQFVRSVPEFTHCNKMTDISLYRNNLSWELPSFSILVVYNNHLSGPLPPDFSATPNLIYFLAHNNDFSGTLSPTLFDLNSITHVMLSGNANLKVALPTVLSTPSLTSLVIEGCSFTGPLHATITSPLASLYLAGNNFSSSIPLLPPTITDVSLAYN</sequence>
<accession>A0A9W7B5P6</accession>
<gene>
    <name evidence="1" type="ORF">TL16_g08394</name>
</gene>
<reference evidence="2" key="1">
    <citation type="journal article" date="2023" name="Commun. Biol.">
        <title>Genome analysis of Parmales, the sister group of diatoms, reveals the evolutionary specialization of diatoms from phago-mixotrophs to photoautotrophs.</title>
        <authorList>
            <person name="Ban H."/>
            <person name="Sato S."/>
            <person name="Yoshikawa S."/>
            <person name="Yamada K."/>
            <person name="Nakamura Y."/>
            <person name="Ichinomiya M."/>
            <person name="Sato N."/>
            <person name="Blanc-Mathieu R."/>
            <person name="Endo H."/>
            <person name="Kuwata A."/>
            <person name="Ogata H."/>
        </authorList>
    </citation>
    <scope>NUCLEOTIDE SEQUENCE [LARGE SCALE GENOMIC DNA]</scope>
</reference>
<dbReference type="EMBL" id="BLQM01000276">
    <property type="protein sequence ID" value="GMH80080.1"/>
    <property type="molecule type" value="Genomic_DNA"/>
</dbReference>
<comment type="caution">
    <text evidence="1">The sequence shown here is derived from an EMBL/GenBank/DDBJ whole genome shotgun (WGS) entry which is preliminary data.</text>
</comment>
<dbReference type="PANTHER" id="PTHR48004:SF58">
    <property type="entry name" value="OS01G0162200 PROTEIN"/>
    <property type="match status" value="1"/>
</dbReference>
<dbReference type="PANTHER" id="PTHR48004">
    <property type="entry name" value="OS01G0149700 PROTEIN"/>
    <property type="match status" value="1"/>
</dbReference>
<dbReference type="Gene3D" id="3.80.10.10">
    <property type="entry name" value="Ribonuclease Inhibitor"/>
    <property type="match status" value="2"/>
</dbReference>
<dbReference type="SUPFAM" id="SSF52058">
    <property type="entry name" value="L domain-like"/>
    <property type="match status" value="1"/>
</dbReference>
<proteinExistence type="predicted"/>